<dbReference type="EMBL" id="JAPEVB010000007">
    <property type="protein sequence ID" value="KAJ4385711.1"/>
    <property type="molecule type" value="Genomic_DNA"/>
</dbReference>
<keyword evidence="2" id="KW-1185">Reference proteome</keyword>
<reference evidence="1" key="1">
    <citation type="submission" date="2022-10" db="EMBL/GenBank/DDBJ databases">
        <title>Tapping the CABI collections for fungal endophytes: first genome assemblies for Collariella, Neodidymelliopsis, Ascochyta clinopodiicola, Didymella pomorum, Didymosphaeria variabile, Neocosmospora piperis and Neocucurbitaria cava.</title>
        <authorList>
            <person name="Hill R."/>
        </authorList>
    </citation>
    <scope>NUCLEOTIDE SEQUENCE</scope>
    <source>
        <strain evidence="1">IMI 355082</strain>
    </source>
</reference>
<gene>
    <name evidence="1" type="ORF">N0V93_010140</name>
</gene>
<dbReference type="AlphaFoldDB" id="A0A9W8YKM5"/>
<sequence>MDNVFPWDGRDQEEQAEARYNAPLRALNQQLEDENMSLKRLLREAGIPWNAAVASHPDFQLASSANSRTSRRRSSRLSALDAFPHRLPHLPVEVILRVMEYALVAKDPIIDPLSKLTPENLTVAEAKRGPQTAIGFLATCKAYNTEGKRFFWTRNLFTFTSPEALRRFADLQDPIRNTVSHINLRIIARYYDDVHRVHKIEPDYHPSFSLPKTLHVIPRHQEPGSLSRSGFRSYTWTQTVDFLDALRAPFDPDRLKTTVGPRPRLLPQLTSMRIDFVNFPDYFLPMADASLHEMAAHELGYTLNELMITGLPKCEVGHRAGHDLQGMLKDDGLFIVHDPTYFQQKRSLKFLRELEPHLTVVRSYRKAQKSKSKHPFPVAPEETGHPESAWKKRKTIWKRVPVSRDSDERKWVEFDRFTGENVKDLIDDSDEDVCPNCGVIHGMDSDITDYDSDESI</sequence>
<protein>
    <submittedName>
        <fullName evidence="1">Uncharacterized protein</fullName>
    </submittedName>
</protein>
<evidence type="ECO:0000313" key="1">
    <source>
        <dbReference type="EMBL" id="KAJ4385711.1"/>
    </source>
</evidence>
<comment type="caution">
    <text evidence="1">The sequence shown here is derived from an EMBL/GenBank/DDBJ whole genome shotgun (WGS) entry which is preliminary data.</text>
</comment>
<proteinExistence type="predicted"/>
<name>A0A9W8YKM5_9PEZI</name>
<dbReference type="Proteomes" id="UP001140453">
    <property type="component" value="Unassembled WGS sequence"/>
</dbReference>
<dbReference type="OrthoDB" id="5279415at2759"/>
<organism evidence="1 2">
    <name type="scientific">Gnomoniopsis smithogilvyi</name>
    <dbReference type="NCBI Taxonomy" id="1191159"/>
    <lineage>
        <taxon>Eukaryota</taxon>
        <taxon>Fungi</taxon>
        <taxon>Dikarya</taxon>
        <taxon>Ascomycota</taxon>
        <taxon>Pezizomycotina</taxon>
        <taxon>Sordariomycetes</taxon>
        <taxon>Sordariomycetidae</taxon>
        <taxon>Diaporthales</taxon>
        <taxon>Gnomoniaceae</taxon>
        <taxon>Gnomoniopsis</taxon>
    </lineage>
</organism>
<evidence type="ECO:0000313" key="2">
    <source>
        <dbReference type="Proteomes" id="UP001140453"/>
    </source>
</evidence>
<accession>A0A9W8YKM5</accession>